<dbReference type="GO" id="GO:0016787">
    <property type="term" value="F:hydrolase activity"/>
    <property type="evidence" value="ECO:0007669"/>
    <property type="project" value="InterPro"/>
</dbReference>
<protein>
    <submittedName>
        <fullName evidence="2">Serine/threonine protein phosphatase</fullName>
    </submittedName>
</protein>
<dbReference type="Gene3D" id="3.60.21.10">
    <property type="match status" value="1"/>
</dbReference>
<comment type="caution">
    <text evidence="2">The sequence shown here is derived from an EMBL/GenBank/DDBJ whole genome shotgun (WGS) entry which is preliminary data.</text>
</comment>
<evidence type="ECO:0000313" key="2">
    <source>
        <dbReference type="EMBL" id="PYC40153.1"/>
    </source>
</evidence>
<dbReference type="PANTHER" id="PTHR37844:SF2">
    <property type="entry name" value="SER_THR PROTEIN PHOSPHATASE SUPERFAMILY (AFU_ORTHOLOGUE AFUA_1G14840)"/>
    <property type="match status" value="1"/>
</dbReference>
<dbReference type="AlphaFoldDB" id="A0A9Q6IJ64"/>
<evidence type="ECO:0000259" key="1">
    <source>
        <dbReference type="Pfam" id="PF00149"/>
    </source>
</evidence>
<feature type="domain" description="Calcineurin-like phosphoesterase" evidence="1">
    <location>
        <begin position="1"/>
        <end position="212"/>
    </location>
</feature>
<dbReference type="SUPFAM" id="SSF56300">
    <property type="entry name" value="Metallo-dependent phosphatases"/>
    <property type="match status" value="1"/>
</dbReference>
<gene>
    <name evidence="2" type="ORF">DMX08_09110</name>
</gene>
<dbReference type="InterPro" id="IPR029052">
    <property type="entry name" value="Metallo-depent_PP-like"/>
</dbReference>
<dbReference type="InterPro" id="IPR004843">
    <property type="entry name" value="Calcineurin-like_PHP"/>
</dbReference>
<organism evidence="2 3">
    <name type="scientific">Pseudomonas protegens</name>
    <dbReference type="NCBI Taxonomy" id="380021"/>
    <lineage>
        <taxon>Bacteria</taxon>
        <taxon>Pseudomonadati</taxon>
        <taxon>Pseudomonadota</taxon>
        <taxon>Gammaproteobacteria</taxon>
        <taxon>Pseudomonadales</taxon>
        <taxon>Pseudomonadaceae</taxon>
        <taxon>Pseudomonas</taxon>
    </lineage>
</organism>
<dbReference type="EMBL" id="QJRN01000004">
    <property type="protein sequence ID" value="PYC40153.1"/>
    <property type="molecule type" value="Genomic_DNA"/>
</dbReference>
<name>A0A9Q6IJ64_9PSED</name>
<accession>A0A9Q6IJ64</accession>
<evidence type="ECO:0000313" key="3">
    <source>
        <dbReference type="Proteomes" id="UP000248188"/>
    </source>
</evidence>
<dbReference type="PANTHER" id="PTHR37844">
    <property type="entry name" value="SER/THR PROTEIN PHOSPHATASE SUPERFAMILY (AFU_ORTHOLOGUE AFUA_1G14840)"/>
    <property type="match status" value="1"/>
</dbReference>
<reference evidence="2 3" key="1">
    <citation type="submission" date="2018-06" db="EMBL/GenBank/DDBJ databases">
        <title>Pseudomonas diversity within urban Lake Michigan freshwaters.</title>
        <authorList>
            <person name="Batrich M."/>
            <person name="Hatzopoulos T."/>
            <person name="Putonti C."/>
        </authorList>
    </citation>
    <scope>NUCLEOTIDE SEQUENCE [LARGE SCALE GENOMIC DNA]</scope>
    <source>
        <strain evidence="2 3">MB-090624</strain>
    </source>
</reference>
<dbReference type="Proteomes" id="UP000248188">
    <property type="component" value="Unassembled WGS sequence"/>
</dbReference>
<dbReference type="Pfam" id="PF00149">
    <property type="entry name" value="Metallophos"/>
    <property type="match status" value="1"/>
</dbReference>
<proteinExistence type="predicted"/>
<sequence>MKALVLSDLHLEFEPIQLSLVDVDLVILAGDIHKGARGVHWASEVFSIPVLYVPGNHEFYGGHIHRTLEKMRAASANHANVHVLDQDQVIIAGVRFLGATSWTDYTASGDLARAMSVARESMNDFKLILADAHYRKLRPDDLLTRSRLAREWLSEQLAASFKGKTVVISHHCPISQVAGHENSDSHLSASYTNNWHSLVDQSDFWIFGHTHHSVDVTLGRCRLISNPRGYPDEQTGFDCLKIIEF</sequence>
<dbReference type="RefSeq" id="WP_103289704.1">
    <property type="nucleotide sequence ID" value="NZ_PPEF01000002.1"/>
</dbReference>